<keyword evidence="2" id="KW-1185">Reference proteome</keyword>
<protein>
    <submittedName>
        <fullName evidence="1">Uncharacterized protein</fullName>
    </submittedName>
</protein>
<comment type="caution">
    <text evidence="1">The sequence shown here is derived from an EMBL/GenBank/DDBJ whole genome shotgun (WGS) entry which is preliminary data.</text>
</comment>
<evidence type="ECO:0000313" key="2">
    <source>
        <dbReference type="Proteomes" id="UP000471031"/>
    </source>
</evidence>
<gene>
    <name evidence="1" type="ORF">GTO89_11625</name>
</gene>
<name>A0A845LDR1_HELGE</name>
<sequence length="133" mass="14623">MYGQQAIPMVVRVPATSHPPIPHGLVEAAAWGPDAGAPSPTHPVIRWGGYTYWVYNVVARNGIGIVAYDEAANVVGQWEKPGASHIWQITVEADSQRVIFWGQSNYRVVMRWHELSIPPLAVPAPATTFHFAN</sequence>
<evidence type="ECO:0000313" key="1">
    <source>
        <dbReference type="EMBL" id="MZP43691.1"/>
    </source>
</evidence>
<reference evidence="1 2" key="1">
    <citation type="submission" date="2020-01" db="EMBL/GenBank/DDBJ databases">
        <title>Whole genome sequence of Heliobacterium gestii DSM 11169.</title>
        <authorList>
            <person name="Kyndt J.A."/>
            <person name="Meyer T.E."/>
        </authorList>
    </citation>
    <scope>NUCLEOTIDE SEQUENCE [LARGE SCALE GENOMIC DNA]</scope>
    <source>
        <strain evidence="1 2">DSM 11169</strain>
    </source>
</reference>
<dbReference type="AlphaFoldDB" id="A0A845LDR1"/>
<dbReference type="OrthoDB" id="785875at2"/>
<dbReference type="Proteomes" id="UP000471031">
    <property type="component" value="Unassembled WGS sequence"/>
</dbReference>
<dbReference type="EMBL" id="WXEX01000009">
    <property type="protein sequence ID" value="MZP43691.1"/>
    <property type="molecule type" value="Genomic_DNA"/>
</dbReference>
<proteinExistence type="predicted"/>
<dbReference type="RefSeq" id="WP_161262259.1">
    <property type="nucleotide sequence ID" value="NZ_JAFBDC010000009.1"/>
</dbReference>
<organism evidence="1 2">
    <name type="scientific">Heliomicrobium gestii</name>
    <name type="common">Heliobacterium gestii</name>
    <dbReference type="NCBI Taxonomy" id="2699"/>
    <lineage>
        <taxon>Bacteria</taxon>
        <taxon>Bacillati</taxon>
        <taxon>Bacillota</taxon>
        <taxon>Clostridia</taxon>
        <taxon>Eubacteriales</taxon>
        <taxon>Heliobacteriaceae</taxon>
        <taxon>Heliomicrobium</taxon>
    </lineage>
</organism>
<accession>A0A845LDR1</accession>